<dbReference type="GO" id="GO:0006139">
    <property type="term" value="P:nucleobase-containing compound metabolic process"/>
    <property type="evidence" value="ECO:0007669"/>
    <property type="project" value="InterPro"/>
</dbReference>
<keyword evidence="2" id="KW-0378">Hydrolase</keyword>
<dbReference type="GO" id="GO:0008408">
    <property type="term" value="F:3'-5' exonuclease activity"/>
    <property type="evidence" value="ECO:0007669"/>
    <property type="project" value="InterPro"/>
</dbReference>
<dbReference type="InterPro" id="IPR036397">
    <property type="entry name" value="RNaseH_sf"/>
</dbReference>
<dbReference type="AlphaFoldDB" id="A0A5N6RVD5"/>
<dbReference type="SUPFAM" id="SSF53098">
    <property type="entry name" value="Ribonuclease H-like"/>
    <property type="match status" value="1"/>
</dbReference>
<dbReference type="InterPro" id="IPR002562">
    <property type="entry name" value="3'-5'_exonuclease_dom"/>
</dbReference>
<dbReference type="OrthoDB" id="10261556at2759"/>
<dbReference type="EMBL" id="CM017328">
    <property type="protein sequence ID" value="KAE8125280.1"/>
    <property type="molecule type" value="Genomic_DNA"/>
</dbReference>
<evidence type="ECO:0000256" key="1">
    <source>
        <dbReference type="ARBA" id="ARBA00022722"/>
    </source>
</evidence>
<sequence>MNDEYISTRTLYSPKPHRVRKFRVSFFDYTIDVTVTSTPSVVRRWLQKALYRFRHNVRRCRLVVGLGVQWNPSSNSAATLQLCMGQLCLVFQLFHAPRVPLSLRRFLADPDNTFVGVWNNNDQDMLRRSEHILDVPSLVDIRYVAEGKKGWSRQVSMETLAADLLGFEDVMKPELIGRSDWKAYWLDEDQVQYAAVDAFLSFRMGKALHVWNWNS</sequence>
<keyword evidence="5" id="KW-1185">Reference proteome</keyword>
<dbReference type="Proteomes" id="UP000327013">
    <property type="component" value="Chromosome 8"/>
</dbReference>
<feature type="domain" description="3'-5' exonuclease" evidence="3">
    <location>
        <begin position="75"/>
        <end position="208"/>
    </location>
</feature>
<organism evidence="4 5">
    <name type="scientific">Carpinus fangiana</name>
    <dbReference type="NCBI Taxonomy" id="176857"/>
    <lineage>
        <taxon>Eukaryota</taxon>
        <taxon>Viridiplantae</taxon>
        <taxon>Streptophyta</taxon>
        <taxon>Embryophyta</taxon>
        <taxon>Tracheophyta</taxon>
        <taxon>Spermatophyta</taxon>
        <taxon>Magnoliopsida</taxon>
        <taxon>eudicotyledons</taxon>
        <taxon>Gunneridae</taxon>
        <taxon>Pentapetalae</taxon>
        <taxon>rosids</taxon>
        <taxon>fabids</taxon>
        <taxon>Fagales</taxon>
        <taxon>Betulaceae</taxon>
        <taxon>Carpinus</taxon>
    </lineage>
</organism>
<dbReference type="GO" id="GO:0005737">
    <property type="term" value="C:cytoplasm"/>
    <property type="evidence" value="ECO:0007669"/>
    <property type="project" value="TreeGrafter"/>
</dbReference>
<dbReference type="GO" id="GO:0003676">
    <property type="term" value="F:nucleic acid binding"/>
    <property type="evidence" value="ECO:0007669"/>
    <property type="project" value="InterPro"/>
</dbReference>
<dbReference type="PANTHER" id="PTHR13620">
    <property type="entry name" value="3-5 EXONUCLEASE"/>
    <property type="match status" value="1"/>
</dbReference>
<evidence type="ECO:0000256" key="2">
    <source>
        <dbReference type="ARBA" id="ARBA00022801"/>
    </source>
</evidence>
<protein>
    <recommendedName>
        <fullName evidence="3">3'-5' exonuclease domain-containing protein</fullName>
    </recommendedName>
</protein>
<evidence type="ECO:0000313" key="4">
    <source>
        <dbReference type="EMBL" id="KAE8125280.1"/>
    </source>
</evidence>
<dbReference type="GO" id="GO:0005634">
    <property type="term" value="C:nucleus"/>
    <property type="evidence" value="ECO:0007669"/>
    <property type="project" value="TreeGrafter"/>
</dbReference>
<dbReference type="InterPro" id="IPR012337">
    <property type="entry name" value="RNaseH-like_sf"/>
</dbReference>
<keyword evidence="1" id="KW-0540">Nuclease</keyword>
<evidence type="ECO:0000313" key="5">
    <source>
        <dbReference type="Proteomes" id="UP000327013"/>
    </source>
</evidence>
<proteinExistence type="predicted"/>
<accession>A0A5N6RVD5</accession>
<gene>
    <name evidence="4" type="ORF">FH972_020109</name>
</gene>
<dbReference type="Gene3D" id="3.30.420.10">
    <property type="entry name" value="Ribonuclease H-like superfamily/Ribonuclease H"/>
    <property type="match status" value="1"/>
</dbReference>
<reference evidence="4 5" key="1">
    <citation type="submission" date="2019-06" db="EMBL/GenBank/DDBJ databases">
        <title>A chromosomal-level reference genome of Carpinus fangiana (Coryloideae, Betulaceae).</title>
        <authorList>
            <person name="Yang X."/>
            <person name="Wang Z."/>
            <person name="Zhang L."/>
            <person name="Hao G."/>
            <person name="Liu J."/>
            <person name="Yang Y."/>
        </authorList>
    </citation>
    <scope>NUCLEOTIDE SEQUENCE [LARGE SCALE GENOMIC DNA]</scope>
    <source>
        <strain evidence="4">Cfa_2016G</strain>
        <tissue evidence="4">Leaf</tissue>
    </source>
</reference>
<dbReference type="InterPro" id="IPR051132">
    <property type="entry name" value="3-5_Exonuclease_domain"/>
</dbReference>
<name>A0A5N6RVD5_9ROSI</name>
<dbReference type="Pfam" id="PF01612">
    <property type="entry name" value="DNA_pol_A_exo1"/>
    <property type="match status" value="1"/>
</dbReference>
<evidence type="ECO:0000259" key="3">
    <source>
        <dbReference type="Pfam" id="PF01612"/>
    </source>
</evidence>
<dbReference type="CDD" id="cd06141">
    <property type="entry name" value="WRN_exo"/>
    <property type="match status" value="1"/>
</dbReference>
<dbReference type="PANTHER" id="PTHR13620:SF59">
    <property type="entry name" value="POLYNUCLEOTIDYL TRANSFERASE, RIBONUCLEASE H-LIKE SUPERFAMILY PROTEIN"/>
    <property type="match status" value="1"/>
</dbReference>